<dbReference type="EMBL" id="JBBVUL010000001">
    <property type="protein sequence ID" value="MEL0564430.1"/>
    <property type="molecule type" value="Genomic_DNA"/>
</dbReference>
<evidence type="ECO:0000313" key="4">
    <source>
        <dbReference type="Proteomes" id="UP000327236"/>
    </source>
</evidence>
<dbReference type="Proteomes" id="UP001385848">
    <property type="component" value="Unassembled WGS sequence"/>
</dbReference>
<proteinExistence type="predicted"/>
<reference evidence="3 5" key="2">
    <citation type="submission" date="2024-04" db="EMBL/GenBank/DDBJ databases">
        <title>Three lactobacilli isolated from voided urine samples from females with type 2 diabetes.</title>
        <authorList>
            <person name="Kula A."/>
            <person name="Stegman N."/>
            <person name="Putonti C."/>
        </authorList>
    </citation>
    <scope>NUCLEOTIDE SEQUENCE [LARGE SCALE GENOMIC DNA]</scope>
    <source>
        <strain evidence="3 5">1855</strain>
    </source>
</reference>
<evidence type="ECO:0000259" key="1">
    <source>
        <dbReference type="Pfam" id="PF13614"/>
    </source>
</evidence>
<organism evidence="2 4">
    <name type="scientific">Lactobacillus jensenii</name>
    <dbReference type="NCBI Taxonomy" id="109790"/>
    <lineage>
        <taxon>Bacteria</taxon>
        <taxon>Bacillati</taxon>
        <taxon>Bacillota</taxon>
        <taxon>Bacilli</taxon>
        <taxon>Lactobacillales</taxon>
        <taxon>Lactobacillaceae</taxon>
        <taxon>Lactobacillus</taxon>
    </lineage>
</organism>
<accession>A0A558JLR1</accession>
<reference evidence="2 4" key="1">
    <citation type="submission" date="2019-09" db="EMBL/GenBank/DDBJ databases">
        <title>Draft genome sequence assemblies of isolates from the urinary tract.</title>
        <authorList>
            <person name="Mores C.R."/>
            <person name="Putonti C."/>
            <person name="Wolfe A.J."/>
        </authorList>
    </citation>
    <scope>NUCLEOTIDE SEQUENCE [LARGE SCALE GENOMIC DNA]</scope>
    <source>
        <strain evidence="2 4">UMB246</strain>
    </source>
</reference>
<dbReference type="CDD" id="cd02042">
    <property type="entry name" value="ParAB_family"/>
    <property type="match status" value="1"/>
</dbReference>
<dbReference type="SUPFAM" id="SSF52540">
    <property type="entry name" value="P-loop containing nucleoside triphosphate hydrolases"/>
    <property type="match status" value="1"/>
</dbReference>
<keyword evidence="5" id="KW-1185">Reference proteome</keyword>
<evidence type="ECO:0000313" key="3">
    <source>
        <dbReference type="EMBL" id="MEL0564430.1"/>
    </source>
</evidence>
<dbReference type="PIRSF" id="PIRSF009320">
    <property type="entry name" value="Nuc_binding_HP_1000"/>
    <property type="match status" value="1"/>
</dbReference>
<dbReference type="InterPro" id="IPR050678">
    <property type="entry name" value="DNA_Partitioning_ATPase"/>
</dbReference>
<feature type="domain" description="AAA" evidence="1">
    <location>
        <begin position="1"/>
        <end position="169"/>
    </location>
</feature>
<dbReference type="PANTHER" id="PTHR13696:SF99">
    <property type="entry name" value="COBYRINIC ACID AC-DIAMIDE SYNTHASE"/>
    <property type="match status" value="1"/>
</dbReference>
<comment type="caution">
    <text evidence="2">The sequence shown here is derived from an EMBL/GenBank/DDBJ whole genome shotgun (WGS) entry which is preliminary data.</text>
</comment>
<name>A0A558JLR1_LACJE</name>
<dbReference type="EMBL" id="VYWW01000056">
    <property type="protein sequence ID" value="KAA9320161.1"/>
    <property type="molecule type" value="Genomic_DNA"/>
</dbReference>
<evidence type="ECO:0000313" key="5">
    <source>
        <dbReference type="Proteomes" id="UP001385848"/>
    </source>
</evidence>
<dbReference type="RefSeq" id="WP_006588501.1">
    <property type="nucleotide sequence ID" value="NZ_CATOUX010000011.1"/>
</dbReference>
<sequence length="265" mass="30385">MKIITFEAIKGGVGKTTLTYNFGSFLARTGNKVLLLDLDHQCNLSEIYHVIDTDTNVGNIFTRSGEVKIHDVAPNISLIAGNLHLDDIERSLENQTSKNMLLYLWLADNYNKLNLDQFDYLLIDCHPDFSTATKNAIIISDVVLSPITPSEHGYLAKFNLESRIEELRKEAIDFATRKTYVTAEVLFLLNRIRPNTRSSRELTRKTETDESIIATIPERELFNRSTLDHQDIFKLLDNPDVLTHQRKFKDEIEAIFKQIAERISK</sequence>
<dbReference type="Proteomes" id="UP000327236">
    <property type="component" value="Unassembled WGS sequence"/>
</dbReference>
<dbReference type="InterPro" id="IPR025669">
    <property type="entry name" value="AAA_dom"/>
</dbReference>
<dbReference type="Gene3D" id="3.40.50.300">
    <property type="entry name" value="P-loop containing nucleotide triphosphate hydrolases"/>
    <property type="match status" value="1"/>
</dbReference>
<protein>
    <submittedName>
        <fullName evidence="2">ParA family protein</fullName>
    </submittedName>
</protein>
<dbReference type="AlphaFoldDB" id="A0A558JLR1"/>
<dbReference type="Pfam" id="PF13614">
    <property type="entry name" value="AAA_31"/>
    <property type="match status" value="1"/>
</dbReference>
<gene>
    <name evidence="3" type="ORF">AAC431_00625</name>
    <name evidence="2" type="ORF">F6H94_08425</name>
</gene>
<evidence type="ECO:0000313" key="2">
    <source>
        <dbReference type="EMBL" id="KAA9320161.1"/>
    </source>
</evidence>
<dbReference type="OrthoDB" id="9791162at2"/>
<dbReference type="PANTHER" id="PTHR13696">
    <property type="entry name" value="P-LOOP CONTAINING NUCLEOSIDE TRIPHOSPHATE HYDROLASE"/>
    <property type="match status" value="1"/>
</dbReference>
<dbReference type="InterPro" id="IPR027417">
    <property type="entry name" value="P-loop_NTPase"/>
</dbReference>